<dbReference type="OrthoDB" id="9984778at2759"/>
<dbReference type="EMBL" id="BT142230">
    <property type="protein sequence ID" value="AFK42024.1"/>
    <property type="molecule type" value="mRNA"/>
</dbReference>
<dbReference type="AlphaFoldDB" id="I3SP32"/>
<dbReference type="InterPro" id="IPR001841">
    <property type="entry name" value="Znf_RING"/>
</dbReference>
<dbReference type="RefSeq" id="XP_057443580.1">
    <property type="nucleotide sequence ID" value="XM_057587597.1"/>
</dbReference>
<dbReference type="SMART" id="SM00744">
    <property type="entry name" value="RINGv"/>
    <property type="match status" value="1"/>
</dbReference>
<dbReference type="Gene3D" id="3.30.40.10">
    <property type="entry name" value="Zinc/RING finger domain, C3HC4 (zinc finger)"/>
    <property type="match status" value="1"/>
</dbReference>
<dbReference type="PROSITE" id="PS50089">
    <property type="entry name" value="ZF_RING_2"/>
    <property type="match status" value="1"/>
</dbReference>
<dbReference type="GO" id="GO:0008270">
    <property type="term" value="F:zinc ion binding"/>
    <property type="evidence" value="ECO:0007669"/>
    <property type="project" value="UniProtKB-KW"/>
</dbReference>
<evidence type="ECO:0000256" key="1">
    <source>
        <dbReference type="ARBA" id="ARBA00022723"/>
    </source>
</evidence>
<protein>
    <recommendedName>
        <fullName evidence="5">RING-type domain-containing protein</fullName>
    </recommendedName>
</protein>
<dbReference type="SUPFAM" id="SSF57850">
    <property type="entry name" value="RING/U-box"/>
    <property type="match status" value="1"/>
</dbReference>
<evidence type="ECO:0000313" key="6">
    <source>
        <dbReference type="EMBL" id="AFK42024.1"/>
    </source>
</evidence>
<evidence type="ECO:0000256" key="4">
    <source>
        <dbReference type="PROSITE-ProRule" id="PRU00175"/>
    </source>
</evidence>
<accession>I3SP32</accession>
<name>I3SP32_LOTJA</name>
<reference evidence="6" key="1">
    <citation type="submission" date="2012-05" db="EMBL/GenBank/DDBJ databases">
        <authorList>
            <person name="Krishnakumar V."/>
            <person name="Cheung F."/>
            <person name="Xiao Y."/>
            <person name="Chan A."/>
            <person name="Moskal W.A."/>
            <person name="Town C.D."/>
        </authorList>
    </citation>
    <scope>NUCLEOTIDE SEQUENCE</scope>
</reference>
<evidence type="ECO:0000259" key="5">
    <source>
        <dbReference type="PROSITE" id="PS50089"/>
    </source>
</evidence>
<sequence length="140" mass="16590">MLMKYLTLLYTHLKWVFDFLLYYPFYTLHGSQFPIIGEEQEQGMCQFYEPNLIGSEEEEIDCAVCLSKIEGGEEIRVLRCDHFFHRDCLDTWFGFKNPTCPLCRGSMGPRRAINEVGAQVLLFEFCATRTHDDRDTWWLR</sequence>
<evidence type="ECO:0000256" key="3">
    <source>
        <dbReference type="ARBA" id="ARBA00022833"/>
    </source>
</evidence>
<dbReference type="InterPro" id="IPR011016">
    <property type="entry name" value="Znf_RING-CH"/>
</dbReference>
<dbReference type="Pfam" id="PF13639">
    <property type="entry name" value="zf-RING_2"/>
    <property type="match status" value="1"/>
</dbReference>
<organism evidence="6">
    <name type="scientific">Lotus japonicus</name>
    <name type="common">Lotus corniculatus var. japonicus</name>
    <dbReference type="NCBI Taxonomy" id="34305"/>
    <lineage>
        <taxon>Eukaryota</taxon>
        <taxon>Viridiplantae</taxon>
        <taxon>Streptophyta</taxon>
        <taxon>Embryophyta</taxon>
        <taxon>Tracheophyta</taxon>
        <taxon>Spermatophyta</taxon>
        <taxon>Magnoliopsida</taxon>
        <taxon>eudicotyledons</taxon>
        <taxon>Gunneridae</taxon>
        <taxon>Pentapetalae</taxon>
        <taxon>rosids</taxon>
        <taxon>fabids</taxon>
        <taxon>Fabales</taxon>
        <taxon>Fabaceae</taxon>
        <taxon>Papilionoideae</taxon>
        <taxon>50 kb inversion clade</taxon>
        <taxon>NPAAA clade</taxon>
        <taxon>Hologalegina</taxon>
        <taxon>robinioid clade</taxon>
        <taxon>Loteae</taxon>
        <taxon>Lotus</taxon>
    </lineage>
</organism>
<keyword evidence="2 4" id="KW-0863">Zinc-finger</keyword>
<keyword evidence="1" id="KW-0479">Metal-binding</keyword>
<dbReference type="SMART" id="SM00184">
    <property type="entry name" value="RING"/>
    <property type="match status" value="1"/>
</dbReference>
<proteinExistence type="evidence at transcript level"/>
<feature type="domain" description="RING-type" evidence="5">
    <location>
        <begin position="62"/>
        <end position="104"/>
    </location>
</feature>
<dbReference type="OMA" id="IPAECAV"/>
<dbReference type="GeneID" id="130735687"/>
<keyword evidence="3" id="KW-0862">Zinc</keyword>
<dbReference type="PANTHER" id="PTHR47662">
    <property type="entry name" value="RING-TYPE DOMAIN-CONTAINING PROTEIN"/>
    <property type="match status" value="1"/>
</dbReference>
<evidence type="ECO:0000256" key="2">
    <source>
        <dbReference type="ARBA" id="ARBA00022771"/>
    </source>
</evidence>
<dbReference type="InterPro" id="IPR013083">
    <property type="entry name" value="Znf_RING/FYVE/PHD"/>
</dbReference>
<dbReference type="PANTHER" id="PTHR47662:SF1">
    <property type="entry name" value="RING-TYPE DOMAIN-CONTAINING PROTEIN"/>
    <property type="match status" value="1"/>
</dbReference>
<dbReference type="KEGG" id="lja:130735687"/>